<feature type="binding site" evidence="13">
    <location>
        <position position="256"/>
    </location>
    <ligand>
        <name>sn-glycerol 3-phosphate</name>
        <dbReference type="ChEBI" id="CHEBI:57597"/>
    </ligand>
</feature>
<feature type="binding site" evidence="16">
    <location>
        <begin position="8"/>
        <end position="13"/>
    </location>
    <ligand>
        <name>NAD(+)</name>
        <dbReference type="ChEBI" id="CHEBI:57540"/>
    </ligand>
</feature>
<feature type="binding site" evidence="13">
    <location>
        <position position="49"/>
    </location>
    <ligand>
        <name>NADPH</name>
        <dbReference type="ChEBI" id="CHEBI:57783"/>
    </ligand>
</feature>
<feature type="binding site" evidence="13">
    <location>
        <position position="11"/>
    </location>
    <ligand>
        <name>NADPH</name>
        <dbReference type="ChEBI" id="CHEBI:57783"/>
    </ligand>
</feature>
<dbReference type="InterPro" id="IPR006168">
    <property type="entry name" value="G3P_DH_NAD-dep"/>
</dbReference>
<dbReference type="Pfam" id="PF07479">
    <property type="entry name" value="NAD_Gly3P_dh_C"/>
    <property type="match status" value="1"/>
</dbReference>
<feature type="binding site" evidence="13">
    <location>
        <position position="32"/>
    </location>
    <ligand>
        <name>NADPH</name>
        <dbReference type="ChEBI" id="CHEBI:57783"/>
    </ligand>
</feature>
<dbReference type="InterPro" id="IPR013328">
    <property type="entry name" value="6PGD_dom2"/>
</dbReference>
<dbReference type="AlphaFoldDB" id="A0A1F2URK3"/>
<dbReference type="FunFam" id="1.10.1040.10:FF:000001">
    <property type="entry name" value="Glycerol-3-phosphate dehydrogenase [NAD(P)+]"/>
    <property type="match status" value="1"/>
</dbReference>
<dbReference type="GO" id="GO:0046167">
    <property type="term" value="P:glycerol-3-phosphate biosynthetic process"/>
    <property type="evidence" value="ECO:0007669"/>
    <property type="project" value="UniProtKB-UniRule"/>
</dbReference>
<evidence type="ECO:0000256" key="11">
    <source>
        <dbReference type="ARBA" id="ARBA00069372"/>
    </source>
</evidence>
<feature type="binding site" evidence="15">
    <location>
        <position position="106"/>
    </location>
    <ligand>
        <name>substrate</name>
    </ligand>
</feature>
<dbReference type="SUPFAM" id="SSF51735">
    <property type="entry name" value="NAD(P)-binding Rossmann-fold domains"/>
    <property type="match status" value="1"/>
</dbReference>
<evidence type="ECO:0000259" key="19">
    <source>
        <dbReference type="Pfam" id="PF07479"/>
    </source>
</evidence>
<feature type="binding site" evidence="13">
    <location>
        <position position="141"/>
    </location>
    <ligand>
        <name>NADPH</name>
        <dbReference type="ChEBI" id="CHEBI:57783"/>
    </ligand>
</feature>
<dbReference type="EMBL" id="MELI01000059">
    <property type="protein sequence ID" value="OFW33806.1"/>
    <property type="molecule type" value="Genomic_DNA"/>
</dbReference>
<dbReference type="NCBIfam" id="NF000941">
    <property type="entry name" value="PRK00094.1-3"/>
    <property type="match status" value="1"/>
</dbReference>
<dbReference type="PRINTS" id="PR00077">
    <property type="entry name" value="GPDHDRGNASE"/>
</dbReference>
<dbReference type="FunFam" id="3.40.50.720:FF:000019">
    <property type="entry name" value="Glycerol-3-phosphate dehydrogenase [NAD(P)+]"/>
    <property type="match status" value="1"/>
</dbReference>
<evidence type="ECO:0000313" key="21">
    <source>
        <dbReference type="Proteomes" id="UP000178086"/>
    </source>
</evidence>
<keyword evidence="3 13" id="KW-0521">NADP</keyword>
<evidence type="ECO:0000256" key="12">
    <source>
        <dbReference type="ARBA" id="ARBA00080511"/>
    </source>
</evidence>
<comment type="subcellular location">
    <subcellularLocation>
        <location evidence="13">Cytoplasm</location>
    </subcellularLocation>
</comment>
<comment type="caution">
    <text evidence="20">The sequence shown here is derived from an EMBL/GenBank/DDBJ whole genome shotgun (WGS) entry which is preliminary data.</text>
</comment>
<dbReference type="InterPro" id="IPR008927">
    <property type="entry name" value="6-PGluconate_DH-like_C_sf"/>
</dbReference>
<feature type="binding site" evidence="13">
    <location>
        <position position="106"/>
    </location>
    <ligand>
        <name>NADPH</name>
        <dbReference type="ChEBI" id="CHEBI:57783"/>
    </ligand>
</feature>
<organism evidence="20 21">
    <name type="scientific">Candidatus Aquicultor primus</name>
    <dbReference type="NCBI Taxonomy" id="1797195"/>
    <lineage>
        <taxon>Bacteria</taxon>
        <taxon>Bacillati</taxon>
        <taxon>Actinomycetota</taxon>
        <taxon>Candidatus Aquicultoria</taxon>
        <taxon>Candidatus Aquicultorales</taxon>
        <taxon>Candidatus Aquicultoraceae</taxon>
        <taxon>Candidatus Aquicultor</taxon>
    </lineage>
</organism>
<comment type="pathway">
    <text evidence="13">Membrane lipid metabolism; glycerophospholipid metabolism.</text>
</comment>
<feature type="binding site" evidence="13">
    <location>
        <position position="257"/>
    </location>
    <ligand>
        <name>sn-glycerol 3-phosphate</name>
        <dbReference type="ChEBI" id="CHEBI:57597"/>
    </ligand>
</feature>
<dbReference type="InterPro" id="IPR011128">
    <property type="entry name" value="G3P_DH_NAD-dep_N"/>
</dbReference>
<feature type="binding site" evidence="16">
    <location>
        <position position="256"/>
    </location>
    <ligand>
        <name>NAD(+)</name>
        <dbReference type="ChEBI" id="CHEBI:57540"/>
    </ligand>
</feature>
<evidence type="ECO:0000256" key="4">
    <source>
        <dbReference type="ARBA" id="ARBA00023002"/>
    </source>
</evidence>
<evidence type="ECO:0000256" key="2">
    <source>
        <dbReference type="ARBA" id="ARBA00022516"/>
    </source>
</evidence>
<keyword evidence="4 13" id="KW-0560">Oxidoreductase</keyword>
<feature type="binding site" evidence="13">
    <location>
        <position position="280"/>
    </location>
    <ligand>
        <name>NADPH</name>
        <dbReference type="ChEBI" id="CHEBI:57783"/>
    </ligand>
</feature>
<dbReference type="UniPathway" id="UPA00940"/>
<evidence type="ECO:0000256" key="9">
    <source>
        <dbReference type="ARBA" id="ARBA00052716"/>
    </source>
</evidence>
<feature type="domain" description="Glycerol-3-phosphate dehydrogenase NAD-dependent C-terminal" evidence="19">
    <location>
        <begin position="181"/>
        <end position="320"/>
    </location>
</feature>
<dbReference type="GO" id="GO:0141152">
    <property type="term" value="F:glycerol-3-phosphate dehydrogenase (NAD+) activity"/>
    <property type="evidence" value="ECO:0007669"/>
    <property type="project" value="RHEA"/>
</dbReference>
<evidence type="ECO:0000256" key="1">
    <source>
        <dbReference type="ARBA" id="ARBA00011009"/>
    </source>
</evidence>
<proteinExistence type="inferred from homology"/>
<evidence type="ECO:0000256" key="6">
    <source>
        <dbReference type="ARBA" id="ARBA00023098"/>
    </source>
</evidence>
<feature type="domain" description="Glycerol-3-phosphate dehydrogenase NAD-dependent N-terminal" evidence="18">
    <location>
        <begin position="3"/>
        <end position="161"/>
    </location>
</feature>
<feature type="binding site" evidence="13">
    <location>
        <position position="106"/>
    </location>
    <ligand>
        <name>sn-glycerol 3-phosphate</name>
        <dbReference type="ChEBI" id="CHEBI:57597"/>
    </ligand>
</feature>
<feature type="binding site" evidence="13">
    <location>
        <position position="192"/>
    </location>
    <ligand>
        <name>sn-glycerol 3-phosphate</name>
        <dbReference type="ChEBI" id="CHEBI:57597"/>
    </ligand>
</feature>
<protein>
    <recommendedName>
        <fullName evidence="11 13">Glycerol-3-phosphate dehydrogenase [NAD(P)+]</fullName>
        <ecNumber evidence="10 13">1.1.1.94</ecNumber>
    </recommendedName>
    <alternativeName>
        <fullName evidence="13">NAD(P)(+)-dependent glycerol-3-phosphate dehydrogenase</fullName>
    </alternativeName>
    <alternativeName>
        <fullName evidence="12 13">NAD(P)H-dependent dihydroxyacetone-phosphate reductase</fullName>
    </alternativeName>
</protein>
<evidence type="ECO:0000256" key="8">
    <source>
        <dbReference type="ARBA" id="ARBA00023264"/>
    </source>
</evidence>
<dbReference type="GO" id="GO:0005975">
    <property type="term" value="P:carbohydrate metabolic process"/>
    <property type="evidence" value="ECO:0007669"/>
    <property type="project" value="InterPro"/>
</dbReference>
<dbReference type="NCBIfam" id="NF000940">
    <property type="entry name" value="PRK00094.1-2"/>
    <property type="match status" value="1"/>
</dbReference>
<keyword evidence="7 13" id="KW-0594">Phospholipid biosynthesis</keyword>
<keyword evidence="6 13" id="KW-0443">Lipid metabolism</keyword>
<dbReference type="InterPro" id="IPR036291">
    <property type="entry name" value="NAD(P)-bd_dom_sf"/>
</dbReference>
<dbReference type="HAMAP" id="MF_00394">
    <property type="entry name" value="NAD_Glyc3P_dehydrog"/>
    <property type="match status" value="1"/>
</dbReference>
<keyword evidence="13" id="KW-0963">Cytoplasm</keyword>
<evidence type="ECO:0000313" key="20">
    <source>
        <dbReference type="EMBL" id="OFW33806.1"/>
    </source>
</evidence>
<reference evidence="20 21" key="1">
    <citation type="journal article" date="2016" name="Nat. Commun.">
        <title>Thousands of microbial genomes shed light on interconnected biogeochemical processes in an aquifer system.</title>
        <authorList>
            <person name="Anantharaman K."/>
            <person name="Brown C.T."/>
            <person name="Hug L.A."/>
            <person name="Sharon I."/>
            <person name="Castelle C.J."/>
            <person name="Probst A.J."/>
            <person name="Thomas B.C."/>
            <person name="Singh A."/>
            <person name="Wilkins M.J."/>
            <person name="Karaoz U."/>
            <person name="Brodie E.L."/>
            <person name="Williams K.H."/>
            <person name="Hubbard S.S."/>
            <person name="Banfield J.F."/>
        </authorList>
    </citation>
    <scope>NUCLEOTIDE SEQUENCE [LARGE SCALE GENOMIC DNA]</scope>
</reference>
<dbReference type="GO" id="GO:0141153">
    <property type="term" value="F:glycerol-3-phosphate dehydrogenase (NADP+) activity"/>
    <property type="evidence" value="ECO:0007669"/>
    <property type="project" value="RHEA"/>
</dbReference>
<evidence type="ECO:0000256" key="3">
    <source>
        <dbReference type="ARBA" id="ARBA00022857"/>
    </source>
</evidence>
<feature type="active site" description="Proton acceptor" evidence="13 14">
    <location>
        <position position="192"/>
    </location>
</feature>
<keyword evidence="13" id="KW-0547">Nucleotide-binding</keyword>
<dbReference type="SUPFAM" id="SSF48179">
    <property type="entry name" value="6-phosphogluconate dehydrogenase C-terminal domain-like"/>
    <property type="match status" value="1"/>
</dbReference>
<evidence type="ECO:0000256" key="7">
    <source>
        <dbReference type="ARBA" id="ARBA00023209"/>
    </source>
</evidence>
<dbReference type="GO" id="GO:0005829">
    <property type="term" value="C:cytosol"/>
    <property type="evidence" value="ECO:0007669"/>
    <property type="project" value="TreeGrafter"/>
</dbReference>
<dbReference type="NCBIfam" id="NF000942">
    <property type="entry name" value="PRK00094.1-4"/>
    <property type="match status" value="1"/>
</dbReference>
<evidence type="ECO:0000256" key="5">
    <source>
        <dbReference type="ARBA" id="ARBA00023027"/>
    </source>
</evidence>
<dbReference type="GO" id="GO:0006650">
    <property type="term" value="P:glycerophospholipid metabolic process"/>
    <property type="evidence" value="ECO:0007669"/>
    <property type="project" value="UniProtKB-UniRule"/>
</dbReference>
<evidence type="ECO:0000256" key="15">
    <source>
        <dbReference type="PIRSR" id="PIRSR000114-2"/>
    </source>
</evidence>
<keyword evidence="8 13" id="KW-1208">Phospholipid metabolism</keyword>
<evidence type="ECO:0000256" key="10">
    <source>
        <dbReference type="ARBA" id="ARBA00066687"/>
    </source>
</evidence>
<accession>A0A1F2URK3</accession>
<name>A0A1F2URK3_9ACTN</name>
<comment type="catalytic activity">
    <reaction evidence="13">
        <text>sn-glycerol 3-phosphate + NAD(+) = dihydroxyacetone phosphate + NADH + H(+)</text>
        <dbReference type="Rhea" id="RHEA:11092"/>
        <dbReference type="ChEBI" id="CHEBI:15378"/>
        <dbReference type="ChEBI" id="CHEBI:57540"/>
        <dbReference type="ChEBI" id="CHEBI:57597"/>
        <dbReference type="ChEBI" id="CHEBI:57642"/>
        <dbReference type="ChEBI" id="CHEBI:57945"/>
        <dbReference type="EC" id="1.1.1.94"/>
    </reaction>
</comment>
<feature type="binding site" evidence="13">
    <location>
        <position position="245"/>
    </location>
    <ligand>
        <name>sn-glycerol 3-phosphate</name>
        <dbReference type="ChEBI" id="CHEBI:57597"/>
    </ligand>
</feature>
<sequence>MKKIAVIGAGSWGTAIANLLANKGYEVKLWARDASVADAINTTKHHPKYLTDVVINPAVNATYDLGDAADGDDVIVMATPSHVTRETLLQLSDGIRGETAVVSLAKGIEEDSLKRMSQVMREVLRPEMRNRVAILSGPNHAEEVSRSIPSATVISSPSQNIAIQLQDIFMTPYFRVYTNPDLTGVEMGGAVKNVIAIAAGISDGLGFGDNTKASLLTRGLAEMIRLGTAMGADARTFAGLAGIGDLVVTCMSQLSRNRRVGEMLGKGMNLTRIYAEMNMVAEGIRTASAVAKLAEEYEIDMPITENVRNVLYLDKNALECVSELMSRGAVEEMQGVEWEAD</sequence>
<feature type="binding site" evidence="16">
    <location>
        <position position="141"/>
    </location>
    <ligand>
        <name>NAD(+)</name>
        <dbReference type="ChEBI" id="CHEBI:57540"/>
    </ligand>
</feature>
<comment type="catalytic activity">
    <reaction evidence="9">
        <text>sn-glycerol 3-phosphate + NADP(+) = dihydroxyacetone phosphate + NADPH + H(+)</text>
        <dbReference type="Rhea" id="RHEA:11096"/>
        <dbReference type="ChEBI" id="CHEBI:15378"/>
        <dbReference type="ChEBI" id="CHEBI:57597"/>
        <dbReference type="ChEBI" id="CHEBI:57642"/>
        <dbReference type="ChEBI" id="CHEBI:57783"/>
        <dbReference type="ChEBI" id="CHEBI:58349"/>
        <dbReference type="EC" id="1.1.1.94"/>
    </reaction>
    <physiologicalReaction direction="right-to-left" evidence="9">
        <dbReference type="Rhea" id="RHEA:11098"/>
    </physiologicalReaction>
</comment>
<feature type="binding site" evidence="13">
    <location>
        <position position="12"/>
    </location>
    <ligand>
        <name>NADPH</name>
        <dbReference type="ChEBI" id="CHEBI:57783"/>
    </ligand>
</feature>
<dbReference type="GO" id="GO:0051287">
    <property type="term" value="F:NAD binding"/>
    <property type="evidence" value="ECO:0007669"/>
    <property type="project" value="InterPro"/>
</dbReference>
<keyword evidence="2 13" id="KW-0444">Lipid biosynthesis</keyword>
<evidence type="ECO:0000256" key="13">
    <source>
        <dbReference type="HAMAP-Rule" id="MF_00394"/>
    </source>
</evidence>
<gene>
    <name evidence="13" type="primary">gpsA</name>
    <name evidence="20" type="ORF">A2074_02105</name>
</gene>
<dbReference type="Gene3D" id="3.40.50.720">
    <property type="entry name" value="NAD(P)-binding Rossmann-like Domain"/>
    <property type="match status" value="1"/>
</dbReference>
<dbReference type="Gene3D" id="1.10.1040.10">
    <property type="entry name" value="N-(1-d-carboxylethyl)-l-norvaline Dehydrogenase, domain 2"/>
    <property type="match status" value="1"/>
</dbReference>
<dbReference type="EC" id="1.1.1.94" evidence="10 13"/>
<evidence type="ECO:0000259" key="18">
    <source>
        <dbReference type="Pfam" id="PF01210"/>
    </source>
</evidence>
<feature type="binding site" evidence="13">
    <location>
        <position position="137"/>
    </location>
    <ligand>
        <name>sn-glycerol 3-phosphate</name>
        <dbReference type="ChEBI" id="CHEBI:57597"/>
    </ligand>
</feature>
<dbReference type="GO" id="GO:0008654">
    <property type="term" value="P:phospholipid biosynthetic process"/>
    <property type="evidence" value="ECO:0007669"/>
    <property type="project" value="UniProtKB-KW"/>
</dbReference>
<feature type="binding site" evidence="13">
    <location>
        <position position="282"/>
    </location>
    <ligand>
        <name>NADPH</name>
        <dbReference type="ChEBI" id="CHEBI:57783"/>
    </ligand>
</feature>
<dbReference type="GO" id="GO:0046168">
    <property type="term" value="P:glycerol-3-phosphate catabolic process"/>
    <property type="evidence" value="ECO:0007669"/>
    <property type="project" value="InterPro"/>
</dbReference>
<dbReference type="InterPro" id="IPR006109">
    <property type="entry name" value="G3P_DH_NAD-dep_C"/>
</dbReference>
<evidence type="ECO:0000256" key="14">
    <source>
        <dbReference type="PIRSR" id="PIRSR000114-1"/>
    </source>
</evidence>
<evidence type="ECO:0000256" key="17">
    <source>
        <dbReference type="RuleBase" id="RU000437"/>
    </source>
</evidence>
<feature type="binding site" evidence="15">
    <location>
        <begin position="256"/>
        <end position="257"/>
    </location>
    <ligand>
        <name>substrate</name>
    </ligand>
</feature>
<evidence type="ECO:0000256" key="16">
    <source>
        <dbReference type="PIRSR" id="PIRSR000114-3"/>
    </source>
</evidence>
<keyword evidence="5 13" id="KW-0520">NAD</keyword>
<dbReference type="PROSITE" id="PS00957">
    <property type="entry name" value="NAD_G3PDH"/>
    <property type="match status" value="1"/>
</dbReference>
<comment type="caution">
    <text evidence="13">Lacks conserved residue(s) required for the propagation of feature annotation.</text>
</comment>
<dbReference type="Proteomes" id="UP000178086">
    <property type="component" value="Unassembled WGS sequence"/>
</dbReference>
<dbReference type="Pfam" id="PF01210">
    <property type="entry name" value="NAD_Gly3P_dh_N"/>
    <property type="match status" value="1"/>
</dbReference>
<comment type="function">
    <text evidence="13">Catalyzes the reduction of the glycolytic intermediate dihydroxyacetone phosphate (DHAP) to sn-glycerol 3-phosphate (G3P), the key precursor for phospholipid synthesis.</text>
</comment>
<dbReference type="PANTHER" id="PTHR11728">
    <property type="entry name" value="GLYCEROL-3-PHOSPHATE DEHYDROGENASE"/>
    <property type="match status" value="1"/>
</dbReference>
<feature type="binding site" evidence="13">
    <location>
        <position position="255"/>
    </location>
    <ligand>
        <name>sn-glycerol 3-phosphate</name>
        <dbReference type="ChEBI" id="CHEBI:57597"/>
    </ligand>
</feature>
<comment type="similarity">
    <text evidence="1 13 17">Belongs to the NAD-dependent glycerol-3-phosphate dehydrogenase family.</text>
</comment>
<dbReference type="PANTHER" id="PTHR11728:SF1">
    <property type="entry name" value="GLYCEROL-3-PHOSPHATE DEHYDROGENASE [NAD(+)] 2, CHLOROPLASTIC"/>
    <property type="match status" value="1"/>
</dbReference>
<feature type="binding site" evidence="13">
    <location>
        <position position="256"/>
    </location>
    <ligand>
        <name>NADPH</name>
        <dbReference type="ChEBI" id="CHEBI:57783"/>
    </ligand>
</feature>
<dbReference type="PIRSF" id="PIRSF000114">
    <property type="entry name" value="Glycerol-3-P_dh"/>
    <property type="match status" value="1"/>
</dbReference>